<comment type="similarity">
    <text evidence="2">Belongs to the COG1 family.</text>
</comment>
<keyword evidence="5" id="KW-0653">Protein transport</keyword>
<evidence type="ECO:0000256" key="3">
    <source>
        <dbReference type="ARBA" id="ARBA00020978"/>
    </source>
</evidence>
<evidence type="ECO:0000313" key="8">
    <source>
        <dbReference type="EMBL" id="KAE7997699.1"/>
    </source>
</evidence>
<dbReference type="Pfam" id="PF08700">
    <property type="entry name" value="VPS51_Exo84_N"/>
    <property type="match status" value="1"/>
</dbReference>
<sequence length="1055" mass="117347">MPSAEAEAEALFRAKTISEIRNVEASTRAQIQFKQEELRQLVGARYRDLIDSADSIVLMKNSCHAISSNISSINNAIRFLSSETPKSMSSPNPTRSPIYGIACRVKYLVDTPENIWGCLDESMFLEAAARYARAKQVHDRLMNREDRGELSILSSFPLLQHQWQIVESFKVQISQRSRERLLEQRGLPILAYADALAGVAVMDELDAKQVLALFLDTRKSWISQTLGNCAHSLNHDANCDVVVSVFCEVLSIIQISLGQVGELFLQVLNDLPSFYKVALGSPPASQLFGGIPNPDEEVRLWKSFRDKLELVMVMLEKEYIARTCSLWLRECGQELVNKINGRYLIDAIGSGQDLALAEKSIRETVESKAVLAGSLEWLKSVFGSEIELPWTRIRELVLVDDSDLWDLIFEDAFVSRMKAIIDVGFDDLTRVVNVAESIRAIGENYSGGQIDFQGYLNRPSTGGGVWFIESPARKAGALSGIKAPPEENDIGTCLNAYFGPQVSRIKDVVGSRCQSVLEDLLCFFESPKAALRLKVLASYLQNKCYESMSTILMQLRSELDNLYAAMENANKEGHSVPPAITVERSLFIGRLLFAFQFHSKHIQVILGSPRYWASETVSMVFDKLPSLLRQSRVVADASVSDSPGRQLPIGSKRQTSLATAALVGASETANPKLEEFCGVTRDLCIRAHSLWTIWLSDELSVILSRGLGQDDSLSSTTPLRGWEETVVKQEQSDEGQSEMKISLPSMPSLYIVSFLFRACEEVHRIGGHVLDKTILQKFALRLLEKVIDIYGDFLSTREAGGSQLSEKGVLQILLDVRFAVDVLSGGSYGMGEEFSNSLRPKFNFGRKQDKGQKKTVVRERVDGLVNHLSQRLDPIDWLTYEQYLWENERQSYLRHAILFGFFVQLDRIYTDTVQKLPTNSESNIMRCSTVPRFKYLPISAPALSSRGTTKTSISTPSDDISSRTSWKTYTNGELSRKMDLDDNSSFGVAAPLLKSFMQVGSRFGESTLKLGSILTDGQVGIFKDRSAAAMSTFGDILPAQAAGLLSSFTASRSDS</sequence>
<protein>
    <recommendedName>
        <fullName evidence="3">Conserved oligomeric Golgi complex subunit 1</fullName>
    </recommendedName>
</protein>
<comment type="subcellular location">
    <subcellularLocation>
        <location evidence="1">Golgi apparatus membrane</location>
        <topology evidence="1">Peripheral membrane protein</topology>
    </subcellularLocation>
</comment>
<dbReference type="EMBL" id="CM017321">
    <property type="protein sequence ID" value="KAE7997699.1"/>
    <property type="molecule type" value="Genomic_DNA"/>
</dbReference>
<keyword evidence="9" id="KW-1185">Reference proteome</keyword>
<gene>
    <name evidence="8" type="ORF">FH972_002307</name>
</gene>
<evidence type="ECO:0000256" key="4">
    <source>
        <dbReference type="ARBA" id="ARBA00022448"/>
    </source>
</evidence>
<proteinExistence type="inferred from homology"/>
<evidence type="ECO:0000313" key="9">
    <source>
        <dbReference type="Proteomes" id="UP000327013"/>
    </source>
</evidence>
<reference evidence="8 9" key="1">
    <citation type="submission" date="2019-06" db="EMBL/GenBank/DDBJ databases">
        <title>A chromosomal-level reference genome of Carpinus fangiana (Coryloideae, Betulaceae).</title>
        <authorList>
            <person name="Yang X."/>
            <person name="Wang Z."/>
            <person name="Zhang L."/>
            <person name="Hao G."/>
            <person name="Liu J."/>
            <person name="Yang Y."/>
        </authorList>
    </citation>
    <scope>NUCLEOTIDE SEQUENCE [LARGE SCALE GENOMIC DNA]</scope>
    <source>
        <strain evidence="8">Cfa_2016G</strain>
        <tissue evidence="8">Leaf</tissue>
    </source>
</reference>
<evidence type="ECO:0000256" key="6">
    <source>
        <dbReference type="ARBA" id="ARBA00023034"/>
    </source>
</evidence>
<dbReference type="PANTHER" id="PTHR31658">
    <property type="entry name" value="CONSERVED OLIGOMERIC GOLGI COMPLEX SUBUNIT 1"/>
    <property type="match status" value="1"/>
</dbReference>
<evidence type="ECO:0000256" key="2">
    <source>
        <dbReference type="ARBA" id="ARBA00006653"/>
    </source>
</evidence>
<dbReference type="AlphaFoldDB" id="A0A5N6QGC1"/>
<dbReference type="Proteomes" id="UP000327013">
    <property type="component" value="Chromosome 1"/>
</dbReference>
<evidence type="ECO:0000256" key="7">
    <source>
        <dbReference type="ARBA" id="ARBA00023136"/>
    </source>
</evidence>
<accession>A0A5N6QGC1</accession>
<name>A0A5N6QGC1_9ROSI</name>
<evidence type="ECO:0000256" key="5">
    <source>
        <dbReference type="ARBA" id="ARBA00022927"/>
    </source>
</evidence>
<dbReference type="InterPro" id="IPR033370">
    <property type="entry name" value="COG1"/>
</dbReference>
<dbReference type="GO" id="GO:0006891">
    <property type="term" value="P:intra-Golgi vesicle-mediated transport"/>
    <property type="evidence" value="ECO:0007669"/>
    <property type="project" value="InterPro"/>
</dbReference>
<organism evidence="8 9">
    <name type="scientific">Carpinus fangiana</name>
    <dbReference type="NCBI Taxonomy" id="176857"/>
    <lineage>
        <taxon>Eukaryota</taxon>
        <taxon>Viridiplantae</taxon>
        <taxon>Streptophyta</taxon>
        <taxon>Embryophyta</taxon>
        <taxon>Tracheophyta</taxon>
        <taxon>Spermatophyta</taxon>
        <taxon>Magnoliopsida</taxon>
        <taxon>eudicotyledons</taxon>
        <taxon>Gunneridae</taxon>
        <taxon>Pentapetalae</taxon>
        <taxon>rosids</taxon>
        <taxon>fabids</taxon>
        <taxon>Fagales</taxon>
        <taxon>Betulaceae</taxon>
        <taxon>Carpinus</taxon>
    </lineage>
</organism>
<evidence type="ECO:0000256" key="1">
    <source>
        <dbReference type="ARBA" id="ARBA00004395"/>
    </source>
</evidence>
<dbReference type="GO" id="GO:0017119">
    <property type="term" value="C:Golgi transport complex"/>
    <property type="evidence" value="ECO:0007669"/>
    <property type="project" value="InterPro"/>
</dbReference>
<dbReference type="OrthoDB" id="46189at2759"/>
<keyword evidence="6" id="KW-0333">Golgi apparatus</keyword>
<keyword evidence="4" id="KW-0813">Transport</keyword>
<keyword evidence="7" id="KW-0472">Membrane</keyword>
<dbReference type="PANTHER" id="PTHR31658:SF0">
    <property type="entry name" value="CONSERVED OLIGOMERIC GOLGI COMPLEX SUBUNIT 1"/>
    <property type="match status" value="1"/>
</dbReference>
<dbReference type="GO" id="GO:0015031">
    <property type="term" value="P:protein transport"/>
    <property type="evidence" value="ECO:0007669"/>
    <property type="project" value="UniProtKB-KW"/>
</dbReference>
<dbReference type="GO" id="GO:0000139">
    <property type="term" value="C:Golgi membrane"/>
    <property type="evidence" value="ECO:0007669"/>
    <property type="project" value="UniProtKB-SubCell"/>
</dbReference>